<feature type="compositionally biased region" description="Basic and acidic residues" evidence="1">
    <location>
        <begin position="115"/>
        <end position="126"/>
    </location>
</feature>
<dbReference type="Proteomes" id="UP000323142">
    <property type="component" value="Unassembled WGS sequence"/>
</dbReference>
<dbReference type="AlphaFoldDB" id="A0A5B2VJ96"/>
<sequence length="126" mass="13508">MAENQGAGTGRGSNAGGANRQNRGDHGFSDQAQDAMRSAASTASELWDEAYDQGGRYYRRGSEALGGVDTLTATFLAGAVGFGLAWLIFGQRSHGDDVARGMSRSSDRYGATYGRSDERDRRRDAY</sequence>
<keyword evidence="4" id="KW-1185">Reference proteome</keyword>
<reference evidence="3 4" key="2">
    <citation type="submission" date="2019-09" db="EMBL/GenBank/DDBJ databases">
        <authorList>
            <person name="Jin C."/>
        </authorList>
    </citation>
    <scope>NUCLEOTIDE SEQUENCE [LARGE SCALE GENOMIC DNA]</scope>
    <source>
        <strain evidence="3 4">BN140002</strain>
    </source>
</reference>
<evidence type="ECO:0000313" key="4">
    <source>
        <dbReference type="Proteomes" id="UP000323142"/>
    </source>
</evidence>
<feature type="transmembrane region" description="Helical" evidence="2">
    <location>
        <begin position="71"/>
        <end position="90"/>
    </location>
</feature>
<reference evidence="3 4" key="1">
    <citation type="submission" date="2019-09" db="EMBL/GenBank/DDBJ databases">
        <title>Salinarimonas rosea gen. nov., sp. nov., a new member of the a-2 subgroup of the Proteobacteria.</title>
        <authorList>
            <person name="Liu J."/>
        </authorList>
    </citation>
    <scope>NUCLEOTIDE SEQUENCE [LARGE SCALE GENOMIC DNA]</scope>
    <source>
        <strain evidence="3 4">BN140002</strain>
    </source>
</reference>
<comment type="caution">
    <text evidence="3">The sequence shown here is derived from an EMBL/GenBank/DDBJ whole genome shotgun (WGS) entry which is preliminary data.</text>
</comment>
<organism evidence="3 4">
    <name type="scientific">Salinarimonas soli</name>
    <dbReference type="NCBI Taxonomy" id="1638099"/>
    <lineage>
        <taxon>Bacteria</taxon>
        <taxon>Pseudomonadati</taxon>
        <taxon>Pseudomonadota</taxon>
        <taxon>Alphaproteobacteria</taxon>
        <taxon>Hyphomicrobiales</taxon>
        <taxon>Salinarimonadaceae</taxon>
        <taxon>Salinarimonas</taxon>
    </lineage>
</organism>
<dbReference type="OrthoDB" id="7997353at2"/>
<keyword evidence="2" id="KW-0812">Transmembrane</keyword>
<keyword evidence="2" id="KW-0472">Membrane</keyword>
<evidence type="ECO:0000256" key="1">
    <source>
        <dbReference type="SAM" id="MobiDB-lite"/>
    </source>
</evidence>
<gene>
    <name evidence="3" type="ORF">F0L46_06425</name>
</gene>
<evidence type="ECO:0000313" key="3">
    <source>
        <dbReference type="EMBL" id="KAA2238277.1"/>
    </source>
</evidence>
<evidence type="ECO:0000256" key="2">
    <source>
        <dbReference type="SAM" id="Phobius"/>
    </source>
</evidence>
<dbReference type="EMBL" id="VUOA01000014">
    <property type="protein sequence ID" value="KAA2238277.1"/>
    <property type="molecule type" value="Genomic_DNA"/>
</dbReference>
<accession>A0A5B2VJ96</accession>
<protein>
    <submittedName>
        <fullName evidence="3">Uncharacterized protein</fullName>
    </submittedName>
</protein>
<feature type="region of interest" description="Disordered" evidence="1">
    <location>
        <begin position="1"/>
        <end position="44"/>
    </location>
</feature>
<keyword evidence="2" id="KW-1133">Transmembrane helix</keyword>
<name>A0A5B2VJ96_9HYPH</name>
<proteinExistence type="predicted"/>
<dbReference type="RefSeq" id="WP_149816225.1">
    <property type="nucleotide sequence ID" value="NZ_VUOA01000014.1"/>
</dbReference>
<feature type="region of interest" description="Disordered" evidence="1">
    <location>
        <begin position="96"/>
        <end position="126"/>
    </location>
</feature>